<dbReference type="GO" id="GO:0005886">
    <property type="term" value="C:plasma membrane"/>
    <property type="evidence" value="ECO:0007669"/>
    <property type="project" value="UniProtKB-SubCell"/>
</dbReference>
<feature type="domain" description="Peptidase M13 C-terminal" evidence="9">
    <location>
        <begin position="585"/>
        <end position="790"/>
    </location>
</feature>
<name>A0AAV8ZI53_9CUCU</name>
<accession>A0AAV8ZI53</accession>
<feature type="domain" description="Peptidase M13 N-terminal" evidence="10">
    <location>
        <begin position="144"/>
        <end position="559"/>
    </location>
</feature>
<proteinExistence type="inferred from homology"/>
<protein>
    <recommendedName>
        <fullName evidence="13">Endothelin-converting enzyme 1</fullName>
    </recommendedName>
</protein>
<keyword evidence="12" id="KW-1185">Reference proteome</keyword>
<keyword evidence="6" id="KW-0378">Hydrolase</keyword>
<evidence type="ECO:0008006" key="13">
    <source>
        <dbReference type="Google" id="ProtNLM"/>
    </source>
</evidence>
<evidence type="ECO:0000256" key="5">
    <source>
        <dbReference type="ARBA" id="ARBA00022723"/>
    </source>
</evidence>
<dbReference type="AlphaFoldDB" id="A0AAV8ZI53"/>
<comment type="subcellular location">
    <subcellularLocation>
        <location evidence="2">Cell membrane</location>
        <topology evidence="2">Single-pass type II membrane protein</topology>
    </subcellularLocation>
</comment>
<keyword evidence="8" id="KW-0482">Metalloprotease</keyword>
<dbReference type="Pfam" id="PF01431">
    <property type="entry name" value="Peptidase_M13"/>
    <property type="match status" value="1"/>
</dbReference>
<keyword evidence="4" id="KW-0645">Protease</keyword>
<evidence type="ECO:0000256" key="8">
    <source>
        <dbReference type="ARBA" id="ARBA00023049"/>
    </source>
</evidence>
<dbReference type="Gene3D" id="1.10.1380.10">
    <property type="entry name" value="Neutral endopeptidase , domain2"/>
    <property type="match status" value="1"/>
</dbReference>
<evidence type="ECO:0000313" key="12">
    <source>
        <dbReference type="Proteomes" id="UP001162156"/>
    </source>
</evidence>
<dbReference type="GO" id="GO:0046872">
    <property type="term" value="F:metal ion binding"/>
    <property type="evidence" value="ECO:0007669"/>
    <property type="project" value="UniProtKB-KW"/>
</dbReference>
<dbReference type="InterPro" id="IPR024079">
    <property type="entry name" value="MetalloPept_cat_dom_sf"/>
</dbReference>
<dbReference type="InterPro" id="IPR000718">
    <property type="entry name" value="Peptidase_M13"/>
</dbReference>
<dbReference type="GO" id="GO:0016485">
    <property type="term" value="P:protein processing"/>
    <property type="evidence" value="ECO:0007669"/>
    <property type="project" value="TreeGrafter"/>
</dbReference>
<comment type="similarity">
    <text evidence="3">Belongs to the peptidase M13 family.</text>
</comment>
<evidence type="ECO:0000256" key="4">
    <source>
        <dbReference type="ARBA" id="ARBA00022670"/>
    </source>
</evidence>
<organism evidence="11 12">
    <name type="scientific">Rhamnusium bicolor</name>
    <dbReference type="NCBI Taxonomy" id="1586634"/>
    <lineage>
        <taxon>Eukaryota</taxon>
        <taxon>Metazoa</taxon>
        <taxon>Ecdysozoa</taxon>
        <taxon>Arthropoda</taxon>
        <taxon>Hexapoda</taxon>
        <taxon>Insecta</taxon>
        <taxon>Pterygota</taxon>
        <taxon>Neoptera</taxon>
        <taxon>Endopterygota</taxon>
        <taxon>Coleoptera</taxon>
        <taxon>Polyphaga</taxon>
        <taxon>Cucujiformia</taxon>
        <taxon>Chrysomeloidea</taxon>
        <taxon>Cerambycidae</taxon>
        <taxon>Lepturinae</taxon>
        <taxon>Rhagiini</taxon>
        <taxon>Rhamnusium</taxon>
    </lineage>
</organism>
<dbReference type="GO" id="GO:0004222">
    <property type="term" value="F:metalloendopeptidase activity"/>
    <property type="evidence" value="ECO:0007669"/>
    <property type="project" value="InterPro"/>
</dbReference>
<evidence type="ECO:0000256" key="3">
    <source>
        <dbReference type="ARBA" id="ARBA00007357"/>
    </source>
</evidence>
<evidence type="ECO:0000259" key="9">
    <source>
        <dbReference type="Pfam" id="PF01431"/>
    </source>
</evidence>
<evidence type="ECO:0000256" key="2">
    <source>
        <dbReference type="ARBA" id="ARBA00004401"/>
    </source>
</evidence>
<gene>
    <name evidence="11" type="ORF">NQ314_005633</name>
</gene>
<evidence type="ECO:0000259" key="10">
    <source>
        <dbReference type="Pfam" id="PF05649"/>
    </source>
</evidence>
<reference evidence="11" key="1">
    <citation type="journal article" date="2023" name="Insect Mol. Biol.">
        <title>Genome sequencing provides insights into the evolution of gene families encoding plant cell wall-degrading enzymes in longhorned beetles.</title>
        <authorList>
            <person name="Shin N.R."/>
            <person name="Okamura Y."/>
            <person name="Kirsch R."/>
            <person name="Pauchet Y."/>
        </authorList>
    </citation>
    <scope>NUCLEOTIDE SEQUENCE</scope>
    <source>
        <strain evidence="11">RBIC_L_NR</strain>
    </source>
</reference>
<evidence type="ECO:0000313" key="11">
    <source>
        <dbReference type="EMBL" id="KAJ8962994.1"/>
    </source>
</evidence>
<evidence type="ECO:0000256" key="7">
    <source>
        <dbReference type="ARBA" id="ARBA00022833"/>
    </source>
</evidence>
<dbReference type="SUPFAM" id="SSF55486">
    <property type="entry name" value="Metalloproteases ('zincins'), catalytic domain"/>
    <property type="match status" value="1"/>
</dbReference>
<evidence type="ECO:0000256" key="1">
    <source>
        <dbReference type="ARBA" id="ARBA00001947"/>
    </source>
</evidence>
<keyword evidence="5" id="KW-0479">Metal-binding</keyword>
<dbReference type="InterPro" id="IPR008753">
    <property type="entry name" value="Peptidase_M13_N"/>
</dbReference>
<dbReference type="PANTHER" id="PTHR11733:SF133">
    <property type="entry name" value="PHOSPHATE-REGULATING NEUTRAL ENDOPEPTIDASE PHEX"/>
    <property type="match status" value="1"/>
</dbReference>
<comment type="cofactor">
    <cofactor evidence="1">
        <name>Zn(2+)</name>
        <dbReference type="ChEBI" id="CHEBI:29105"/>
    </cofactor>
</comment>
<dbReference type="PRINTS" id="PR00786">
    <property type="entry name" value="NEPRILYSIN"/>
</dbReference>
<evidence type="ECO:0000256" key="6">
    <source>
        <dbReference type="ARBA" id="ARBA00022801"/>
    </source>
</evidence>
<dbReference type="PROSITE" id="PS51885">
    <property type="entry name" value="NEPRILYSIN"/>
    <property type="match status" value="1"/>
</dbReference>
<dbReference type="CDD" id="cd08662">
    <property type="entry name" value="M13"/>
    <property type="match status" value="1"/>
</dbReference>
<dbReference type="InterPro" id="IPR018497">
    <property type="entry name" value="Peptidase_M13_C"/>
</dbReference>
<dbReference type="Pfam" id="PF05649">
    <property type="entry name" value="Peptidase_M13_N"/>
    <property type="match status" value="1"/>
</dbReference>
<dbReference type="EMBL" id="JANEYF010001571">
    <property type="protein sequence ID" value="KAJ8962994.1"/>
    <property type="molecule type" value="Genomic_DNA"/>
</dbReference>
<dbReference type="Proteomes" id="UP001162156">
    <property type="component" value="Unassembled WGS sequence"/>
</dbReference>
<dbReference type="Gene3D" id="3.40.390.10">
    <property type="entry name" value="Collagenase (Catalytic Domain)"/>
    <property type="match status" value="2"/>
</dbReference>
<dbReference type="PANTHER" id="PTHR11733">
    <property type="entry name" value="ZINC METALLOPROTEASE FAMILY M13 NEPRILYSIN-RELATED"/>
    <property type="match status" value="1"/>
</dbReference>
<keyword evidence="7" id="KW-0862">Zinc</keyword>
<comment type="caution">
    <text evidence="11">The sequence shown here is derived from an EMBL/GenBank/DDBJ whole genome shotgun (WGS) entry which is preliminary data.</text>
</comment>
<sequence>MSYHELPDNLRNINAINLYFNNIVPPIPNVEHLKLLDKYEDLLKYPKFSYSTIENSKILHFIRIFLPLFTIIVLGYPSRTRTGPNDYLVEVNSRATMERRRLYVALSSGHKYPHTKTKSKICTSDECLRTASNLKYSIDLSVDPCDNFYQYTCGKWPEEHPNHGWWSSFSSFTTISERVAIASLNALTANPSTSNEPKALGKSRDLYKSCMDVDAIDELGLTVIYKYLKRAKLPLIPNLFTKNDEKGTFSFDWMKTETLIKQIFMMDVFIGFVVDANIYNGSENVIYVGQLYQRCPLPSEDKDDNFEELGRQVTSNIIKYILKEIIVNVTTEQPIETIIQEAVDIIINMTEYIQELNANYTNPEETEEDTFSITFENLQSRTDAFLGEARPDIWITYFKYLFTGTNVTIYPETDLLYTTELDIQYLLRILSYVLGTSDVNIELYMWWATVYAMIINTSSDVVDYITRQLAFYSSGSSNVVRSRSLECALLVNNYMGFAVSYALADQSFPNKTKPKVERMINEIKEAFVQHVNDLNWMDKETKKVTLEKSKEMISFIGYPDWLFEEGELDQYYKDRDWYSEPIEVNAFNSFSDNAINVPMAILNYPMYNLGLEVLNYGSIGAILGHELTHGFDNMGRKHDKYGNHVQWWTNKTIETFEDLTGCFVKQYDNFTIEGVEGHIRGKYTLGENLADNGGVNQALTAYKNYVKKFGEEPKLPGFENFTNYQMFFIAYGSIWCESTTLQDLQNQIEYDEHCPNAIRVLGTLQNSYDFSKAFHCPEGSFMNPVRKCKIW</sequence>
<dbReference type="InterPro" id="IPR042089">
    <property type="entry name" value="Peptidase_M13_dom_2"/>
</dbReference>